<dbReference type="SUPFAM" id="SSF51430">
    <property type="entry name" value="NAD(P)-linked oxidoreductase"/>
    <property type="match status" value="1"/>
</dbReference>
<name>A0A5N7BJH8_9EURO</name>
<gene>
    <name evidence="3" type="ORF">BDV26DRAFT_288937</name>
</gene>
<evidence type="ECO:0000259" key="2">
    <source>
        <dbReference type="Pfam" id="PF00248"/>
    </source>
</evidence>
<accession>A0A5N7BJH8</accession>
<dbReference type="Gene3D" id="3.20.20.100">
    <property type="entry name" value="NADP-dependent oxidoreductase domain"/>
    <property type="match status" value="1"/>
</dbReference>
<dbReference type="GO" id="GO:0016491">
    <property type="term" value="F:oxidoreductase activity"/>
    <property type="evidence" value="ECO:0007669"/>
    <property type="project" value="UniProtKB-KW"/>
</dbReference>
<dbReference type="Pfam" id="PF00248">
    <property type="entry name" value="Aldo_ket_red"/>
    <property type="match status" value="1"/>
</dbReference>
<feature type="domain" description="NADP-dependent oxidoreductase" evidence="2">
    <location>
        <begin position="2"/>
        <end position="114"/>
    </location>
</feature>
<proteinExistence type="predicted"/>
<sequence>MALVPWEILGSGRFQSKSSLKKQQENEETLRNIAGIFQQTPEKENDRRGMALEKLAAVYGTGSVTAVTLALCFSKDTQSLPHCRGEEVEYLMDNIQALKIRLTDDQSASLESVRDFDIGFLLNLICQDPQPTGLIGIVPSAGCIEYSVHALHT</sequence>
<dbReference type="OrthoDB" id="48988at2759"/>
<keyword evidence="1" id="KW-0560">Oxidoreductase</keyword>
<keyword evidence="4" id="KW-1185">Reference proteome</keyword>
<reference evidence="3 4" key="1">
    <citation type="submission" date="2019-04" db="EMBL/GenBank/DDBJ databases">
        <title>Friends and foes A comparative genomics studyof 23 Aspergillus species from section Flavi.</title>
        <authorList>
            <consortium name="DOE Joint Genome Institute"/>
            <person name="Kjaerbolling I."/>
            <person name="Vesth T."/>
            <person name="Frisvad J.C."/>
            <person name="Nybo J.L."/>
            <person name="Theobald S."/>
            <person name="Kildgaard S."/>
            <person name="Isbrandt T."/>
            <person name="Kuo A."/>
            <person name="Sato A."/>
            <person name="Lyhne E.K."/>
            <person name="Kogle M.E."/>
            <person name="Wiebenga A."/>
            <person name="Kun R.S."/>
            <person name="Lubbers R.J."/>
            <person name="Makela M.R."/>
            <person name="Barry K."/>
            <person name="Chovatia M."/>
            <person name="Clum A."/>
            <person name="Daum C."/>
            <person name="Haridas S."/>
            <person name="He G."/>
            <person name="LaButti K."/>
            <person name="Lipzen A."/>
            <person name="Mondo S."/>
            <person name="Riley R."/>
            <person name="Salamov A."/>
            <person name="Simmons B.A."/>
            <person name="Magnuson J.K."/>
            <person name="Henrissat B."/>
            <person name="Mortensen U.H."/>
            <person name="Larsen T.O."/>
            <person name="Devries R.P."/>
            <person name="Grigoriev I.V."/>
            <person name="Machida M."/>
            <person name="Baker S.E."/>
            <person name="Andersen M.R."/>
        </authorList>
    </citation>
    <scope>NUCLEOTIDE SEQUENCE [LARGE SCALE GENOMIC DNA]</scope>
    <source>
        <strain evidence="3 4">IBT 29228</strain>
    </source>
</reference>
<dbReference type="AlphaFoldDB" id="A0A5N7BJH8"/>
<evidence type="ECO:0000313" key="3">
    <source>
        <dbReference type="EMBL" id="KAE8381962.1"/>
    </source>
</evidence>
<evidence type="ECO:0000313" key="4">
    <source>
        <dbReference type="Proteomes" id="UP000326198"/>
    </source>
</evidence>
<dbReference type="Proteomes" id="UP000326198">
    <property type="component" value="Unassembled WGS sequence"/>
</dbReference>
<dbReference type="InterPro" id="IPR023210">
    <property type="entry name" value="NADP_OxRdtase_dom"/>
</dbReference>
<protein>
    <submittedName>
        <fullName evidence="3">Putative aryl-alcohol dehydrogenase AAD16</fullName>
    </submittedName>
</protein>
<organism evidence="3 4">
    <name type="scientific">Aspergillus bertholletiae</name>
    <dbReference type="NCBI Taxonomy" id="1226010"/>
    <lineage>
        <taxon>Eukaryota</taxon>
        <taxon>Fungi</taxon>
        <taxon>Dikarya</taxon>
        <taxon>Ascomycota</taxon>
        <taxon>Pezizomycotina</taxon>
        <taxon>Eurotiomycetes</taxon>
        <taxon>Eurotiomycetidae</taxon>
        <taxon>Eurotiales</taxon>
        <taxon>Aspergillaceae</taxon>
        <taxon>Aspergillus</taxon>
        <taxon>Aspergillus subgen. Circumdati</taxon>
    </lineage>
</organism>
<evidence type="ECO:0000256" key="1">
    <source>
        <dbReference type="ARBA" id="ARBA00023002"/>
    </source>
</evidence>
<dbReference type="EMBL" id="ML736166">
    <property type="protein sequence ID" value="KAE8381962.1"/>
    <property type="molecule type" value="Genomic_DNA"/>
</dbReference>
<dbReference type="InterPro" id="IPR036812">
    <property type="entry name" value="NAD(P)_OxRdtase_dom_sf"/>
</dbReference>